<accession>A0AAN9RI26</accession>
<gene>
    <name evidence="1" type="ORF">VNO80_06981</name>
</gene>
<dbReference type="EMBL" id="JAYMYR010000003">
    <property type="protein sequence ID" value="KAK7373566.1"/>
    <property type="molecule type" value="Genomic_DNA"/>
</dbReference>
<sequence>MASLPSSLLSNPSSPTCSRKDNKAAFFIAEFLPPSSSPTTIVTSPSISVAATSAIVKDNKTTFFTAEIPPPSSSPTTAVTYHRRRITFHSRCRYSRFCSCLHRPRPCSRGYLMHFFRCC</sequence>
<dbReference type="AlphaFoldDB" id="A0AAN9RI26"/>
<protein>
    <submittedName>
        <fullName evidence="1">Uncharacterized protein</fullName>
    </submittedName>
</protein>
<keyword evidence="2" id="KW-1185">Reference proteome</keyword>
<reference evidence="1 2" key="1">
    <citation type="submission" date="2024-01" db="EMBL/GenBank/DDBJ databases">
        <title>The genomes of 5 underutilized Papilionoideae crops provide insights into root nodulation and disease resistanc.</title>
        <authorList>
            <person name="Jiang F."/>
        </authorList>
    </citation>
    <scope>NUCLEOTIDE SEQUENCE [LARGE SCALE GENOMIC DNA]</scope>
    <source>
        <strain evidence="1">JINMINGXINNONG_FW02</strain>
        <tissue evidence="1">Leaves</tissue>
    </source>
</reference>
<proteinExistence type="predicted"/>
<comment type="caution">
    <text evidence="1">The sequence shown here is derived from an EMBL/GenBank/DDBJ whole genome shotgun (WGS) entry which is preliminary data.</text>
</comment>
<organism evidence="1 2">
    <name type="scientific">Phaseolus coccineus</name>
    <name type="common">Scarlet runner bean</name>
    <name type="synonym">Phaseolus multiflorus</name>
    <dbReference type="NCBI Taxonomy" id="3886"/>
    <lineage>
        <taxon>Eukaryota</taxon>
        <taxon>Viridiplantae</taxon>
        <taxon>Streptophyta</taxon>
        <taxon>Embryophyta</taxon>
        <taxon>Tracheophyta</taxon>
        <taxon>Spermatophyta</taxon>
        <taxon>Magnoliopsida</taxon>
        <taxon>eudicotyledons</taxon>
        <taxon>Gunneridae</taxon>
        <taxon>Pentapetalae</taxon>
        <taxon>rosids</taxon>
        <taxon>fabids</taxon>
        <taxon>Fabales</taxon>
        <taxon>Fabaceae</taxon>
        <taxon>Papilionoideae</taxon>
        <taxon>50 kb inversion clade</taxon>
        <taxon>NPAAA clade</taxon>
        <taxon>indigoferoid/millettioid clade</taxon>
        <taxon>Phaseoleae</taxon>
        <taxon>Phaseolus</taxon>
    </lineage>
</organism>
<evidence type="ECO:0000313" key="1">
    <source>
        <dbReference type="EMBL" id="KAK7373566.1"/>
    </source>
</evidence>
<evidence type="ECO:0000313" key="2">
    <source>
        <dbReference type="Proteomes" id="UP001374584"/>
    </source>
</evidence>
<name>A0AAN9RI26_PHACN</name>
<dbReference type="Proteomes" id="UP001374584">
    <property type="component" value="Unassembled WGS sequence"/>
</dbReference>